<keyword evidence="3" id="KW-0677">Repeat</keyword>
<proteinExistence type="inferred from homology"/>
<dbReference type="EC" id="7.6.2.9" evidence="8"/>
<dbReference type="PANTHER" id="PTHR43117:SF3">
    <property type="entry name" value="CHOLINE TRANSPORT ATP-BINDING PROTEIN OPUBA"/>
    <property type="match status" value="1"/>
</dbReference>
<dbReference type="Pfam" id="PF00571">
    <property type="entry name" value="CBS"/>
    <property type="match status" value="1"/>
</dbReference>
<dbReference type="InterPro" id="IPR046342">
    <property type="entry name" value="CBS_dom_sf"/>
</dbReference>
<dbReference type="PROSITE" id="PS00211">
    <property type="entry name" value="ABC_TRANSPORTER_1"/>
    <property type="match status" value="1"/>
</dbReference>
<dbReference type="CDD" id="cd03295">
    <property type="entry name" value="ABC_OpuCA_Osmoprotection"/>
    <property type="match status" value="1"/>
</dbReference>
<dbReference type="InterPro" id="IPR027417">
    <property type="entry name" value="P-loop_NTPase"/>
</dbReference>
<evidence type="ECO:0000259" key="10">
    <source>
        <dbReference type="PROSITE" id="PS51371"/>
    </source>
</evidence>
<comment type="similarity">
    <text evidence="1 8">Belongs to the ABC transporter superfamily.</text>
</comment>
<dbReference type="Pfam" id="PF00005">
    <property type="entry name" value="ABC_tran"/>
    <property type="match status" value="1"/>
</dbReference>
<evidence type="ECO:0000256" key="2">
    <source>
        <dbReference type="ARBA" id="ARBA00022448"/>
    </source>
</evidence>
<sequence>MIKFENVTKTYPNGGKAVSNLNFHVKQGEFVCLIGPSGCGKTSTLKMINRLQESTSGNILVNGQNIKSQDPVQLRRGIGYVVQQIGLFPHMTIQENISVVPKLLGWPEEKRKLRCKELLQMVGLDPESYGNRYPAQLSGGQQQRVGVLRALAAEPDLVLMDEPFGALDPLIRESLQDELKRLQSKMSKTIVFVTHDMDEALKLADRIVLMKDGEIIQNGTPDDLLYRPASAFVEEFMGSQRLSVLDMTKVEKVMTAINGRQMPAMTPDITIKADTSVHQAFQHMFVTKEDQYWVVDIEGKPVGCLNVDSVAEFLKGNSAV</sequence>
<evidence type="ECO:0000256" key="7">
    <source>
        <dbReference type="PROSITE-ProRule" id="PRU00703"/>
    </source>
</evidence>
<keyword evidence="2 8" id="KW-0813">Transport</keyword>
<evidence type="ECO:0000256" key="5">
    <source>
        <dbReference type="ARBA" id="ARBA00022840"/>
    </source>
</evidence>
<evidence type="ECO:0000313" key="12">
    <source>
        <dbReference type="Proteomes" id="UP001596047"/>
    </source>
</evidence>
<keyword evidence="8" id="KW-0997">Cell inner membrane</keyword>
<name>A0ABW0VVK2_9BACL</name>
<protein>
    <recommendedName>
        <fullName evidence="8">Quaternary amine transport ATP-binding protein</fullName>
        <ecNumber evidence="8">7.6.2.9</ecNumber>
    </recommendedName>
</protein>
<comment type="subunit">
    <text evidence="8">The complex is probably composed of two ATP-binding proteins, two transmembrane proteins and a solute-binding protein.</text>
</comment>
<comment type="caution">
    <text evidence="11">The sequence shown here is derived from an EMBL/GenBank/DDBJ whole genome shotgun (WGS) entry which is preliminary data.</text>
</comment>
<evidence type="ECO:0000256" key="3">
    <source>
        <dbReference type="ARBA" id="ARBA00022737"/>
    </source>
</evidence>
<dbReference type="InterPro" id="IPR003593">
    <property type="entry name" value="AAA+_ATPase"/>
</dbReference>
<comment type="subcellular location">
    <subcellularLocation>
        <location evidence="8">Cell inner membrane</location>
        <topology evidence="8">Peripheral membrane protein</topology>
    </subcellularLocation>
</comment>
<dbReference type="InterPro" id="IPR005892">
    <property type="entry name" value="Gly-betaine_transp_ATP-bd"/>
</dbReference>
<keyword evidence="12" id="KW-1185">Reference proteome</keyword>
<dbReference type="Proteomes" id="UP001596047">
    <property type="component" value="Unassembled WGS sequence"/>
</dbReference>
<comment type="catalytic activity">
    <reaction evidence="8">
        <text>a quaternary ammonium(out) + ATP + H2O = a quaternary ammonium(in) + ADP + phosphate + H(+)</text>
        <dbReference type="Rhea" id="RHEA:11036"/>
        <dbReference type="ChEBI" id="CHEBI:15377"/>
        <dbReference type="ChEBI" id="CHEBI:15378"/>
        <dbReference type="ChEBI" id="CHEBI:30616"/>
        <dbReference type="ChEBI" id="CHEBI:35267"/>
        <dbReference type="ChEBI" id="CHEBI:43474"/>
        <dbReference type="ChEBI" id="CHEBI:456216"/>
    </reaction>
</comment>
<keyword evidence="5 8" id="KW-0067">ATP-binding</keyword>
<dbReference type="SUPFAM" id="SSF52540">
    <property type="entry name" value="P-loop containing nucleoside triphosphate hydrolases"/>
    <property type="match status" value="1"/>
</dbReference>
<evidence type="ECO:0000256" key="6">
    <source>
        <dbReference type="ARBA" id="ARBA00023122"/>
    </source>
</evidence>
<dbReference type="RefSeq" id="WP_379188470.1">
    <property type="nucleotide sequence ID" value="NZ_JBHSOW010000043.1"/>
</dbReference>
<dbReference type="GO" id="GO:0005524">
    <property type="term" value="F:ATP binding"/>
    <property type="evidence" value="ECO:0007669"/>
    <property type="project" value="UniProtKB-KW"/>
</dbReference>
<dbReference type="InterPro" id="IPR000644">
    <property type="entry name" value="CBS_dom"/>
</dbReference>
<dbReference type="InterPro" id="IPR017871">
    <property type="entry name" value="ABC_transporter-like_CS"/>
</dbReference>
<reference evidence="12" key="1">
    <citation type="journal article" date="2019" name="Int. J. Syst. Evol. Microbiol.">
        <title>The Global Catalogue of Microorganisms (GCM) 10K type strain sequencing project: providing services to taxonomists for standard genome sequencing and annotation.</title>
        <authorList>
            <consortium name="The Broad Institute Genomics Platform"/>
            <consortium name="The Broad Institute Genome Sequencing Center for Infectious Disease"/>
            <person name="Wu L."/>
            <person name="Ma J."/>
        </authorList>
    </citation>
    <scope>NUCLEOTIDE SEQUENCE [LARGE SCALE GENOMIC DNA]</scope>
    <source>
        <strain evidence="12">CGMCC 1.3240</strain>
    </source>
</reference>
<dbReference type="PROSITE" id="PS50893">
    <property type="entry name" value="ABC_TRANSPORTER_2"/>
    <property type="match status" value="1"/>
</dbReference>
<evidence type="ECO:0000259" key="9">
    <source>
        <dbReference type="PROSITE" id="PS50893"/>
    </source>
</evidence>
<dbReference type="NCBIfam" id="TIGR01186">
    <property type="entry name" value="proV"/>
    <property type="match status" value="1"/>
</dbReference>
<dbReference type="InterPro" id="IPR003439">
    <property type="entry name" value="ABC_transporter-like_ATP-bd"/>
</dbReference>
<keyword evidence="6 7" id="KW-0129">CBS domain</keyword>
<dbReference type="PROSITE" id="PS51371">
    <property type="entry name" value="CBS"/>
    <property type="match status" value="1"/>
</dbReference>
<dbReference type="EMBL" id="JBHSOW010000043">
    <property type="protein sequence ID" value="MFC5649917.1"/>
    <property type="molecule type" value="Genomic_DNA"/>
</dbReference>
<organism evidence="11 12">
    <name type="scientific">Paenibacillus solisilvae</name>
    <dbReference type="NCBI Taxonomy" id="2486751"/>
    <lineage>
        <taxon>Bacteria</taxon>
        <taxon>Bacillati</taxon>
        <taxon>Bacillota</taxon>
        <taxon>Bacilli</taxon>
        <taxon>Bacillales</taxon>
        <taxon>Paenibacillaceae</taxon>
        <taxon>Paenibacillus</taxon>
    </lineage>
</organism>
<accession>A0ABW0VVK2</accession>
<keyword evidence="8" id="KW-0472">Membrane</keyword>
<evidence type="ECO:0000256" key="1">
    <source>
        <dbReference type="ARBA" id="ARBA00005417"/>
    </source>
</evidence>
<evidence type="ECO:0000313" key="11">
    <source>
        <dbReference type="EMBL" id="MFC5649917.1"/>
    </source>
</evidence>
<dbReference type="PANTHER" id="PTHR43117">
    <property type="entry name" value="OSMOPROTECTANT IMPORT ATP-BINDING PROTEIN OSMV"/>
    <property type="match status" value="1"/>
</dbReference>
<dbReference type="SMART" id="SM00382">
    <property type="entry name" value="AAA"/>
    <property type="match status" value="1"/>
</dbReference>
<gene>
    <name evidence="11" type="ORF">ACFPYJ_12450</name>
</gene>
<keyword evidence="4 8" id="KW-0547">Nucleotide-binding</keyword>
<evidence type="ECO:0000256" key="4">
    <source>
        <dbReference type="ARBA" id="ARBA00022741"/>
    </source>
</evidence>
<feature type="domain" description="ABC transporter" evidence="9">
    <location>
        <begin position="2"/>
        <end position="237"/>
    </location>
</feature>
<dbReference type="SUPFAM" id="SSF54631">
    <property type="entry name" value="CBS-domain pair"/>
    <property type="match status" value="1"/>
</dbReference>
<feature type="domain" description="CBS" evidence="10">
    <location>
        <begin position="264"/>
        <end position="320"/>
    </location>
</feature>
<evidence type="ECO:0000256" key="8">
    <source>
        <dbReference type="RuleBase" id="RU369116"/>
    </source>
</evidence>
<keyword evidence="8" id="KW-1003">Cell membrane</keyword>
<dbReference type="Gene3D" id="3.40.50.300">
    <property type="entry name" value="P-loop containing nucleotide triphosphate hydrolases"/>
    <property type="match status" value="1"/>
</dbReference>